<dbReference type="PANTHER" id="PTHR43190">
    <property type="entry name" value="N-ACETYL-D-GLUCOSAMINE KINASE"/>
    <property type="match status" value="1"/>
</dbReference>
<organism evidence="2 3">
    <name type="scientific">Microbacterium pumilum</name>
    <dbReference type="NCBI Taxonomy" id="344165"/>
    <lineage>
        <taxon>Bacteria</taxon>
        <taxon>Bacillati</taxon>
        <taxon>Actinomycetota</taxon>
        <taxon>Actinomycetes</taxon>
        <taxon>Micrococcales</taxon>
        <taxon>Microbacteriaceae</taxon>
        <taxon>Microbacterium</taxon>
    </lineage>
</organism>
<dbReference type="InterPro" id="IPR052519">
    <property type="entry name" value="Euk-type_GlcNAc_Kinase"/>
</dbReference>
<gene>
    <name evidence="2" type="ORF">GCM10009777_09350</name>
</gene>
<name>A0ABN2S0Q9_9MICO</name>
<evidence type="ECO:0000313" key="2">
    <source>
        <dbReference type="EMBL" id="GAA1978344.1"/>
    </source>
</evidence>
<evidence type="ECO:0000259" key="1">
    <source>
        <dbReference type="Pfam" id="PF01869"/>
    </source>
</evidence>
<dbReference type="PANTHER" id="PTHR43190:SF3">
    <property type="entry name" value="N-ACETYL-D-GLUCOSAMINE KINASE"/>
    <property type="match status" value="1"/>
</dbReference>
<dbReference type="EMBL" id="BAAAOH010000001">
    <property type="protein sequence ID" value="GAA1978344.1"/>
    <property type="molecule type" value="Genomic_DNA"/>
</dbReference>
<accession>A0ABN2S0Q9</accession>
<keyword evidence="3" id="KW-1185">Reference proteome</keyword>
<dbReference type="InterPro" id="IPR043129">
    <property type="entry name" value="ATPase_NBD"/>
</dbReference>
<reference evidence="2 3" key="1">
    <citation type="journal article" date="2019" name="Int. J. Syst. Evol. Microbiol.">
        <title>The Global Catalogue of Microorganisms (GCM) 10K type strain sequencing project: providing services to taxonomists for standard genome sequencing and annotation.</title>
        <authorList>
            <consortium name="The Broad Institute Genomics Platform"/>
            <consortium name="The Broad Institute Genome Sequencing Center for Infectious Disease"/>
            <person name="Wu L."/>
            <person name="Ma J."/>
        </authorList>
    </citation>
    <scope>NUCLEOTIDE SEQUENCE [LARGE SCALE GENOMIC DNA]</scope>
    <source>
        <strain evidence="2 3">JCM 14902</strain>
    </source>
</reference>
<dbReference type="Proteomes" id="UP001500326">
    <property type="component" value="Unassembled WGS sequence"/>
</dbReference>
<sequence>MGAVTGPTSTEVIVAVDGGGMKTDAVALTMGGRVIARRRGPGSSPHFEGLARSVEIVDELVRDVTGDAAVRHVDLYLSGLDLPIEIERYRAAVAALPWARGGLVIDNDLFALLRAGTDEPDAVAIVCGSGINAVGVRGDGAVVRFPSLGPLSGDWGGGSGLGPEALWHAARDVDGRGERTSLTSAICAELGVGAIAELIEQLHFGERDQADLYALAPVIFAEASAGDAVARRLVDRQADEIIAFVRAIVHRLELASHAFPIVLGGSILQGGHAMLDERIAAGISSVAPHARIVRPDAPPILGAAIAAALHAGVPHDAVSRVRSEFAGEGAPTPV</sequence>
<protein>
    <submittedName>
        <fullName evidence="2">BadF/BadG/BcrA/BcrD ATPase family protein</fullName>
    </submittedName>
</protein>
<comment type="caution">
    <text evidence="2">The sequence shown here is derived from an EMBL/GenBank/DDBJ whole genome shotgun (WGS) entry which is preliminary data.</text>
</comment>
<dbReference type="InterPro" id="IPR002731">
    <property type="entry name" value="ATPase_BadF"/>
</dbReference>
<feature type="domain" description="ATPase BadF/BadG/BcrA/BcrD type" evidence="1">
    <location>
        <begin position="16"/>
        <end position="307"/>
    </location>
</feature>
<evidence type="ECO:0000313" key="3">
    <source>
        <dbReference type="Proteomes" id="UP001500326"/>
    </source>
</evidence>
<dbReference type="SUPFAM" id="SSF53067">
    <property type="entry name" value="Actin-like ATPase domain"/>
    <property type="match status" value="2"/>
</dbReference>
<dbReference type="Pfam" id="PF01869">
    <property type="entry name" value="BcrAD_BadFG"/>
    <property type="match status" value="1"/>
</dbReference>
<proteinExistence type="predicted"/>
<dbReference type="Gene3D" id="3.30.420.40">
    <property type="match status" value="2"/>
</dbReference>